<dbReference type="InterPro" id="IPR043772">
    <property type="entry name" value="MBG_3"/>
</dbReference>
<feature type="chain" id="PRO_5008089194" description="Right handed beta helix domain-containing protein" evidence="5">
    <location>
        <begin position="25"/>
        <end position="802"/>
    </location>
</feature>
<proteinExistence type="predicted"/>
<evidence type="ECO:0000259" key="7">
    <source>
        <dbReference type="Pfam" id="PF24517"/>
    </source>
</evidence>
<evidence type="ECO:0000259" key="6">
    <source>
        <dbReference type="Pfam" id="PF18887"/>
    </source>
</evidence>
<keyword evidence="4" id="KW-0472">Membrane</keyword>
<accession>A0A178INZ8</accession>
<dbReference type="GO" id="GO:0005576">
    <property type="term" value="C:extracellular region"/>
    <property type="evidence" value="ECO:0007669"/>
    <property type="project" value="UniProtKB-SubCell"/>
</dbReference>
<dbReference type="Gene3D" id="2.160.20.10">
    <property type="entry name" value="Single-stranded right-handed beta-helix, Pectin lyase-like"/>
    <property type="match status" value="1"/>
</dbReference>
<comment type="subcellular location">
    <subcellularLocation>
        <location evidence="1">Secreted</location>
    </subcellularLocation>
</comment>
<evidence type="ECO:0000313" key="9">
    <source>
        <dbReference type="Proteomes" id="UP000078486"/>
    </source>
</evidence>
<evidence type="ECO:0000256" key="5">
    <source>
        <dbReference type="SAM" id="SignalP"/>
    </source>
</evidence>
<dbReference type="AlphaFoldDB" id="A0A178INZ8"/>
<keyword evidence="9" id="KW-1185">Reference proteome</keyword>
<evidence type="ECO:0000256" key="3">
    <source>
        <dbReference type="ARBA" id="ARBA00022729"/>
    </source>
</evidence>
<keyword evidence="3 5" id="KW-0732">Signal</keyword>
<evidence type="ECO:0000256" key="1">
    <source>
        <dbReference type="ARBA" id="ARBA00004613"/>
    </source>
</evidence>
<dbReference type="InterPro" id="IPR011050">
    <property type="entry name" value="Pectin_lyase_fold/virulence"/>
</dbReference>
<keyword evidence="2" id="KW-0964">Secreted</keyword>
<comment type="caution">
    <text evidence="8">The sequence shown here is derived from an EMBL/GenBank/DDBJ whole genome shotgun (WGS) entry which is preliminary data.</text>
</comment>
<feature type="domain" description="MBG" evidence="6">
    <location>
        <begin position="690"/>
        <end position="758"/>
    </location>
</feature>
<dbReference type="InterPro" id="IPR055372">
    <property type="entry name" value="CBM96"/>
</dbReference>
<dbReference type="OrthoDB" id="3333873at2"/>
<keyword evidence="4" id="KW-0812">Transmembrane</keyword>
<dbReference type="Pfam" id="PF18887">
    <property type="entry name" value="MBG_3"/>
    <property type="match status" value="1"/>
</dbReference>
<evidence type="ECO:0008006" key="10">
    <source>
        <dbReference type="Google" id="ProtNLM"/>
    </source>
</evidence>
<evidence type="ECO:0000256" key="4">
    <source>
        <dbReference type="SAM" id="Phobius"/>
    </source>
</evidence>
<dbReference type="STRING" id="1184151.AW736_05405"/>
<dbReference type="SUPFAM" id="SSF51126">
    <property type="entry name" value="Pectin lyase-like"/>
    <property type="match status" value="2"/>
</dbReference>
<evidence type="ECO:0000256" key="2">
    <source>
        <dbReference type="ARBA" id="ARBA00022525"/>
    </source>
</evidence>
<evidence type="ECO:0000313" key="8">
    <source>
        <dbReference type="EMBL" id="OAM91067.1"/>
    </source>
</evidence>
<dbReference type="InterPro" id="IPR012334">
    <property type="entry name" value="Pectin_lyas_fold"/>
</dbReference>
<gene>
    <name evidence="8" type="ORF">AW736_05405</name>
</gene>
<keyword evidence="4" id="KW-1133">Transmembrane helix</keyword>
<dbReference type="Proteomes" id="UP000078486">
    <property type="component" value="Unassembled WGS sequence"/>
</dbReference>
<dbReference type="EMBL" id="LRRQ01000042">
    <property type="protein sequence ID" value="OAM91067.1"/>
    <property type="molecule type" value="Genomic_DNA"/>
</dbReference>
<dbReference type="NCBIfam" id="NF033679">
    <property type="entry name" value="DNRLRE_dom"/>
    <property type="match status" value="1"/>
</dbReference>
<dbReference type="Pfam" id="PF24517">
    <property type="entry name" value="CBM96"/>
    <property type="match status" value="1"/>
</dbReference>
<name>A0A178INZ8_9BACT</name>
<organism evidence="8 9">
    <name type="scientific">Termitidicoccus mucosus</name>
    <dbReference type="NCBI Taxonomy" id="1184151"/>
    <lineage>
        <taxon>Bacteria</taxon>
        <taxon>Pseudomonadati</taxon>
        <taxon>Verrucomicrobiota</taxon>
        <taxon>Opitutia</taxon>
        <taxon>Opitutales</taxon>
        <taxon>Opitutaceae</taxon>
        <taxon>Termitidicoccus</taxon>
    </lineage>
</organism>
<sequence>MKNPTAIILLSCILLAPASIFATAYHVSAEGNDANDGASPGNAWRTLGRANAGPLADSSADYAPGDSILLRRGDVWAGFLRAKGSGASGNPIRIDAYGEGNDPIINGNGTLAVIYLYNVSFWEVSNLEITNQSATPGQMLGVRVEAFDCGKLEHIYIKNLFIHDVTGDNAASDDEAKKTGGICFMVHTAPWGDPARRQSWFHDARVEDCVIHNVNRVGISIRSEWWSRGAGTPWVPSTGIVIRNNLLDDIGGDGITIRIARDTLVEYNIVKDANARSNSYACALWANNADGTVFQYNEACLTRTTMDGQGLDIDFRQDGGIFQYNYSHDNEGGFLLVCADGDNANGTNPPATNCIARYNISQNDHHNIITAAGPTDRIQIYNNTIFVPGDSIADLILFKTWNGWAKNWKIQNNIFMNFGTGHYRTDPRATNIAWEANVFYGNHPVDEPADARKLTLDPMFAAPGSGGDGIDSVDGYKLRSDSPLYAQVNRGVLIANNGGLDYWGNPVSATEPPLRGACNGGELGWISASADAYARSGSPSGNFGTASVLPVQLDGANTGEAFFRFNVASLAGAGEIKLVLVPVATGTAAGEARLSCEFVADDLWAENALTWNTRPAGTGELFASGAGCIASSAFAIDVTERAKAEAAGDGYFSVRVAATQSGAGYQVGFGSREHSLAYYRPALVADKAIARVELANLRQIHTGAPRPVMVTTEPANLAVDVTYDGASSVPSAAGFHSVVATVNDPRYTGVARGTLEILPNNPPDSGNSGGNGGGGGAPGIYYFIIIAALCAIRRMARRGGNR</sequence>
<dbReference type="RefSeq" id="WP_068769196.1">
    <property type="nucleotide sequence ID" value="NZ_CP109796.1"/>
</dbReference>
<feature type="signal peptide" evidence="5">
    <location>
        <begin position="1"/>
        <end position="24"/>
    </location>
</feature>
<feature type="domain" description="Carbohydrate-binding module family 96" evidence="7">
    <location>
        <begin position="527"/>
        <end position="676"/>
    </location>
</feature>
<feature type="transmembrane region" description="Helical" evidence="4">
    <location>
        <begin position="779"/>
        <end position="796"/>
    </location>
</feature>
<reference evidence="8 9" key="1">
    <citation type="submission" date="2016-01" db="EMBL/GenBank/DDBJ databases">
        <title>High potential of lignocellulose degradation of a new Verrucomicrobia species.</title>
        <authorList>
            <person name="Wang Y."/>
            <person name="Shi Y."/>
            <person name="Qiu Z."/>
            <person name="Liu S."/>
            <person name="Yang H."/>
        </authorList>
    </citation>
    <scope>NUCLEOTIDE SEQUENCE [LARGE SCALE GENOMIC DNA]</scope>
    <source>
        <strain evidence="8 9">TSB47</strain>
    </source>
</reference>
<protein>
    <recommendedName>
        <fullName evidence="10">Right handed beta helix domain-containing protein</fullName>
    </recommendedName>
</protein>